<dbReference type="PRINTS" id="PR00127">
    <property type="entry name" value="CLPPROTEASEP"/>
</dbReference>
<evidence type="ECO:0000313" key="7">
    <source>
        <dbReference type="Proteomes" id="UP000269883"/>
    </source>
</evidence>
<keyword evidence="3" id="KW-0378">Hydrolase</keyword>
<dbReference type="GO" id="GO:0004176">
    <property type="term" value="F:ATP-dependent peptidase activity"/>
    <property type="evidence" value="ECO:0007669"/>
    <property type="project" value="InterPro"/>
</dbReference>
<evidence type="ECO:0000313" key="6">
    <source>
        <dbReference type="EMBL" id="BBD07417.1"/>
    </source>
</evidence>
<evidence type="ECO:0000256" key="4">
    <source>
        <dbReference type="ARBA" id="ARBA00022825"/>
    </source>
</evidence>
<feature type="domain" description="Peptidase S49" evidence="5">
    <location>
        <begin position="117"/>
        <end position="266"/>
    </location>
</feature>
<dbReference type="InterPro" id="IPR001907">
    <property type="entry name" value="ClpP"/>
</dbReference>
<evidence type="ECO:0000256" key="2">
    <source>
        <dbReference type="ARBA" id="ARBA00022670"/>
    </source>
</evidence>
<dbReference type="InterPro" id="IPR002142">
    <property type="entry name" value="Peptidase_S49"/>
</dbReference>
<keyword evidence="7" id="KW-1185">Reference proteome</keyword>
<dbReference type="SUPFAM" id="SSF52096">
    <property type="entry name" value="ClpP/crotonase"/>
    <property type="match status" value="1"/>
</dbReference>
<gene>
    <name evidence="6" type="ORF">DFE_0691</name>
</gene>
<organism evidence="6 7">
    <name type="scientific">Desulfovibrio ferrophilus</name>
    <dbReference type="NCBI Taxonomy" id="241368"/>
    <lineage>
        <taxon>Bacteria</taxon>
        <taxon>Pseudomonadati</taxon>
        <taxon>Thermodesulfobacteriota</taxon>
        <taxon>Desulfovibrionia</taxon>
        <taxon>Desulfovibrionales</taxon>
        <taxon>Desulfovibrionaceae</taxon>
        <taxon>Desulfovibrio</taxon>
    </lineage>
</organism>
<protein>
    <submittedName>
        <fullName evidence="6">Signal peptide peptidase SppA, 36K type</fullName>
    </submittedName>
</protein>
<evidence type="ECO:0000256" key="1">
    <source>
        <dbReference type="ARBA" id="ARBA00008683"/>
    </source>
</evidence>
<dbReference type="PANTHER" id="PTHR42987:SF6">
    <property type="entry name" value="PROTEINASE IV"/>
    <property type="match status" value="1"/>
</dbReference>
<dbReference type="AlphaFoldDB" id="A0A2Z6AVZ7"/>
<dbReference type="OrthoDB" id="9764363at2"/>
<dbReference type="GO" id="GO:0006508">
    <property type="term" value="P:proteolysis"/>
    <property type="evidence" value="ECO:0007669"/>
    <property type="project" value="UniProtKB-KW"/>
</dbReference>
<keyword evidence="2" id="KW-0645">Protease</keyword>
<proteinExistence type="inferred from homology"/>
<reference evidence="6 7" key="1">
    <citation type="journal article" date="2018" name="Sci. Adv.">
        <title>Multi-heme cytochromes provide a pathway for survival in energy-limited environments.</title>
        <authorList>
            <person name="Deng X."/>
            <person name="Dohmae N."/>
            <person name="Nealson K.H."/>
            <person name="Hashimoto K."/>
            <person name="Okamoto A."/>
        </authorList>
    </citation>
    <scope>NUCLEOTIDE SEQUENCE [LARGE SCALE GENOMIC DNA]</scope>
    <source>
        <strain evidence="6 7">IS5</strain>
    </source>
</reference>
<dbReference type="Pfam" id="PF01343">
    <property type="entry name" value="Peptidase_S49"/>
    <property type="match status" value="1"/>
</dbReference>
<dbReference type="PANTHER" id="PTHR42987">
    <property type="entry name" value="PEPTIDASE S49"/>
    <property type="match status" value="1"/>
</dbReference>
<dbReference type="InterPro" id="IPR029045">
    <property type="entry name" value="ClpP/crotonase-like_dom_sf"/>
</dbReference>
<dbReference type="InterPro" id="IPR004635">
    <property type="entry name" value="Pept_S49_SppA"/>
</dbReference>
<dbReference type="CDD" id="cd07023">
    <property type="entry name" value="S49_Sppa_N_C"/>
    <property type="match status" value="1"/>
</dbReference>
<dbReference type="InterPro" id="IPR047272">
    <property type="entry name" value="S49_SppA_C"/>
</dbReference>
<dbReference type="RefSeq" id="WP_126376652.1">
    <property type="nucleotide sequence ID" value="NZ_AP017378.1"/>
</dbReference>
<evidence type="ECO:0000259" key="5">
    <source>
        <dbReference type="Pfam" id="PF01343"/>
    </source>
</evidence>
<evidence type="ECO:0000256" key="3">
    <source>
        <dbReference type="ARBA" id="ARBA00022801"/>
    </source>
</evidence>
<dbReference type="EMBL" id="AP017378">
    <property type="protein sequence ID" value="BBD07417.1"/>
    <property type="molecule type" value="Genomic_DNA"/>
</dbReference>
<keyword evidence="4" id="KW-0720">Serine protease</keyword>
<accession>A0A2Z6AVZ7</accession>
<dbReference type="Gene3D" id="3.90.226.10">
    <property type="entry name" value="2-enoyl-CoA Hydratase, Chain A, domain 1"/>
    <property type="match status" value="1"/>
</dbReference>
<sequence>MFRSHCIVLIVLILLTSGCAINVETFRDYDEPLEEIVLQGEGDAKVLVIPVRGIVSTSPHEGLVSRRPSLVQEVVSHLSRAADDPQIKAVVLQIDSPGGTVVASEILYNELMRWRERTGAKIVALQMSVAASGGYMTSLAGDAIVAHPSTITGSIGTVFISPNVAGLMDKIGVSAEVYKSGKHKDIGSPLRASTDEERRIMQGMINEMNSRFLALVTERRGLDQAALEDVADARVLTAGQALKLGLIDRVGYVHEALEEAMRLAELPEDARVVVYRRTHFAEDNLYNTATSDYQGRTPALIDLGLPALPGVGVSGFCHLWAPEFD</sequence>
<dbReference type="NCBIfam" id="TIGR00706">
    <property type="entry name" value="SppA_dom"/>
    <property type="match status" value="1"/>
</dbReference>
<dbReference type="KEGG" id="dfl:DFE_0691"/>
<dbReference type="Proteomes" id="UP000269883">
    <property type="component" value="Chromosome"/>
</dbReference>
<dbReference type="PROSITE" id="PS51257">
    <property type="entry name" value="PROKAR_LIPOPROTEIN"/>
    <property type="match status" value="1"/>
</dbReference>
<name>A0A2Z6AVZ7_9BACT</name>
<comment type="similarity">
    <text evidence="1">Belongs to the peptidase S49 family.</text>
</comment>
<dbReference type="GO" id="GO:0004252">
    <property type="term" value="F:serine-type endopeptidase activity"/>
    <property type="evidence" value="ECO:0007669"/>
    <property type="project" value="InterPro"/>
</dbReference>